<dbReference type="PANTHER" id="PTHR37716">
    <property type="entry name" value="OS07G0568900 PROTEIN"/>
    <property type="match status" value="1"/>
</dbReference>
<sequence>MAQVVAVGSSFLIAAGCQMHAAASLQKNTPFRKAQSLAIATRKGAPNTSHWDHRTRILTRITASGNEDQEENVKENVTRRSTLQQLDEQLTTLSERDDAPASRPSLGPSTQQVRPVKRKPGEEGDGALEWPEFSPGFLGFLGLALLVLTVFNNLLYRTFLGPPVVPFRTGDPVLSSAGEGRRYRISSLSEARDAKEAEEAAAKLAAGLQAPSLSSD</sequence>
<proteinExistence type="predicted"/>
<evidence type="ECO:0000313" key="4">
    <source>
        <dbReference type="Proteomes" id="UP000077202"/>
    </source>
</evidence>
<dbReference type="PANTHER" id="PTHR37716:SF1">
    <property type="entry name" value="OS07G0568900 PROTEIN"/>
    <property type="match status" value="1"/>
</dbReference>
<dbReference type="EMBL" id="LVLJ01002132">
    <property type="protein sequence ID" value="OAE26694.1"/>
    <property type="molecule type" value="Genomic_DNA"/>
</dbReference>
<dbReference type="AlphaFoldDB" id="A0A176W0U4"/>
<dbReference type="Proteomes" id="UP000077202">
    <property type="component" value="Unassembled WGS sequence"/>
</dbReference>
<protein>
    <submittedName>
        <fullName evidence="3">Uncharacterized protein</fullName>
    </submittedName>
</protein>
<name>A0A176W0U4_MARPO</name>
<reference evidence="3 4" key="1">
    <citation type="submission" date="2016-03" db="EMBL/GenBank/DDBJ databases">
        <title>Mechanisms controlling the formation of the plant cell surface in tip-growing cells are functionally conserved among land plants.</title>
        <authorList>
            <person name="Honkanen S."/>
            <person name="Jones V.A."/>
            <person name="Morieri G."/>
            <person name="Champion C."/>
            <person name="Hetherington A.J."/>
            <person name="Kelly S."/>
            <person name="Saint-Marcoux D."/>
            <person name="Proust H."/>
            <person name="Prescott H."/>
            <person name="Dolan L."/>
        </authorList>
    </citation>
    <scope>NUCLEOTIDE SEQUENCE [LARGE SCALE GENOMIC DNA]</scope>
    <source>
        <strain evidence="4">cv. Tak-1 and cv. Tak-2</strain>
        <tissue evidence="3">Whole gametophyte</tissue>
    </source>
</reference>
<organism evidence="3 4">
    <name type="scientific">Marchantia polymorpha subsp. ruderalis</name>
    <dbReference type="NCBI Taxonomy" id="1480154"/>
    <lineage>
        <taxon>Eukaryota</taxon>
        <taxon>Viridiplantae</taxon>
        <taxon>Streptophyta</taxon>
        <taxon>Embryophyta</taxon>
        <taxon>Marchantiophyta</taxon>
        <taxon>Marchantiopsida</taxon>
        <taxon>Marchantiidae</taxon>
        <taxon>Marchantiales</taxon>
        <taxon>Marchantiaceae</taxon>
        <taxon>Marchantia</taxon>
    </lineage>
</organism>
<evidence type="ECO:0000256" key="1">
    <source>
        <dbReference type="SAM" id="MobiDB-lite"/>
    </source>
</evidence>
<dbReference type="EMBL" id="AP019870">
    <property type="protein sequence ID" value="BBN12905.1"/>
    <property type="molecule type" value="Genomic_DNA"/>
</dbReference>
<dbReference type="GO" id="GO:0009535">
    <property type="term" value="C:chloroplast thylakoid membrane"/>
    <property type="evidence" value="ECO:0007669"/>
    <property type="project" value="TreeGrafter"/>
</dbReference>
<accession>A0A176W0U4</accession>
<dbReference type="Proteomes" id="UP001162541">
    <property type="component" value="Chromosome 5"/>
</dbReference>
<feature type="region of interest" description="Disordered" evidence="1">
    <location>
        <begin position="93"/>
        <end position="127"/>
    </location>
</feature>
<reference evidence="2" key="2">
    <citation type="journal article" date="2019" name="Curr. Biol.">
        <title>Chromatin organization in early land plants reveals an ancestral association between H3K27me3, transposons, and constitutive heterochromatin.</title>
        <authorList>
            <person name="Montgomery S.A."/>
            <person name="Tanizawa Y."/>
            <person name="Galik B."/>
            <person name="Wang N."/>
            <person name="Ito T."/>
            <person name="Mochizuki T."/>
            <person name="Akimcheva S."/>
            <person name="Bowman J."/>
            <person name="Cognat V."/>
            <person name="Drouard L."/>
            <person name="Ekker H."/>
            <person name="Houng S."/>
            <person name="Kohchi T."/>
            <person name="Lin S."/>
            <person name="Liu L.D."/>
            <person name="Nakamura Y."/>
            <person name="Valeeva L.R."/>
            <person name="Shakirov E.V."/>
            <person name="Shippen D.E."/>
            <person name="Wei W."/>
            <person name="Yagura M."/>
            <person name="Yamaoka S."/>
            <person name="Yamato K.T."/>
            <person name="Liu C."/>
            <person name="Berger F."/>
        </authorList>
    </citation>
    <scope>NUCLEOTIDE SEQUENCE [LARGE SCALE GENOMIC DNA]</scope>
    <source>
        <strain evidence="2">Tak-1</strain>
    </source>
</reference>
<evidence type="ECO:0000313" key="5">
    <source>
        <dbReference type="Proteomes" id="UP001162541"/>
    </source>
</evidence>
<evidence type="ECO:0000313" key="3">
    <source>
        <dbReference type="EMBL" id="OAE26694.1"/>
    </source>
</evidence>
<gene>
    <name evidence="3" type="ORF">AXG93_3582s1070</name>
    <name evidence="2" type="ORF">Mp_5g23880</name>
</gene>
<keyword evidence="4" id="KW-1185">Reference proteome</keyword>
<evidence type="ECO:0000313" key="2">
    <source>
        <dbReference type="EMBL" id="BBN12905.1"/>
    </source>
</evidence>
<reference evidence="5" key="3">
    <citation type="journal article" date="2020" name="Curr. Biol.">
        <title>Chromatin organization in early land plants reveals an ancestral association between H3K27me3, transposons, and constitutive heterochromatin.</title>
        <authorList>
            <person name="Montgomery S.A."/>
            <person name="Tanizawa Y."/>
            <person name="Galik B."/>
            <person name="Wang N."/>
            <person name="Ito T."/>
            <person name="Mochizuki T."/>
            <person name="Akimcheva S."/>
            <person name="Bowman J.L."/>
            <person name="Cognat V."/>
            <person name="Marechal-Drouard L."/>
            <person name="Ekker H."/>
            <person name="Hong S.F."/>
            <person name="Kohchi T."/>
            <person name="Lin S.S."/>
            <person name="Liu L.D."/>
            <person name="Nakamura Y."/>
            <person name="Valeeva L.R."/>
            <person name="Shakirov E.V."/>
            <person name="Shippen D.E."/>
            <person name="Wei W.L."/>
            <person name="Yagura M."/>
            <person name="Yamaoka S."/>
            <person name="Yamato K.T."/>
            <person name="Liu C."/>
            <person name="Berger F."/>
        </authorList>
    </citation>
    <scope>NUCLEOTIDE SEQUENCE [LARGE SCALE GENOMIC DNA]</scope>
    <source>
        <strain evidence="5">Tak-1</strain>
    </source>
</reference>